<sequence length="88" mass="9373">MGRTGAPPGGGPSAPEVTPHWVCVSLLALPSPPASAWTGSGPPRDARSPAPLRCHPSASERLFTELPSEVQRPQQVPVFNKWQFKFCG</sequence>
<protein>
    <submittedName>
        <fullName evidence="1">Uncharacterized protein</fullName>
    </submittedName>
</protein>
<evidence type="ECO:0000313" key="2">
    <source>
        <dbReference type="Proteomes" id="UP001066276"/>
    </source>
</evidence>
<reference evidence="1" key="1">
    <citation type="journal article" date="2022" name="bioRxiv">
        <title>Sequencing and chromosome-scale assembly of the giantPleurodeles waltlgenome.</title>
        <authorList>
            <person name="Brown T."/>
            <person name="Elewa A."/>
            <person name="Iarovenko S."/>
            <person name="Subramanian E."/>
            <person name="Araus A.J."/>
            <person name="Petzold A."/>
            <person name="Susuki M."/>
            <person name="Suzuki K.-i.T."/>
            <person name="Hayashi T."/>
            <person name="Toyoda A."/>
            <person name="Oliveira C."/>
            <person name="Osipova E."/>
            <person name="Leigh N.D."/>
            <person name="Simon A."/>
            <person name="Yun M.H."/>
        </authorList>
    </citation>
    <scope>NUCLEOTIDE SEQUENCE</scope>
    <source>
        <strain evidence="1">20211129_DDA</strain>
        <tissue evidence="1">Liver</tissue>
    </source>
</reference>
<dbReference type="AlphaFoldDB" id="A0AAV7Q5M3"/>
<dbReference type="EMBL" id="JANPWB010000010">
    <property type="protein sequence ID" value="KAJ1134891.1"/>
    <property type="molecule type" value="Genomic_DNA"/>
</dbReference>
<comment type="caution">
    <text evidence="1">The sequence shown here is derived from an EMBL/GenBank/DDBJ whole genome shotgun (WGS) entry which is preliminary data.</text>
</comment>
<gene>
    <name evidence="1" type="ORF">NDU88_001337</name>
</gene>
<proteinExistence type="predicted"/>
<keyword evidence="2" id="KW-1185">Reference proteome</keyword>
<name>A0AAV7Q5M3_PLEWA</name>
<evidence type="ECO:0000313" key="1">
    <source>
        <dbReference type="EMBL" id="KAJ1134891.1"/>
    </source>
</evidence>
<organism evidence="1 2">
    <name type="scientific">Pleurodeles waltl</name>
    <name type="common">Iberian ribbed newt</name>
    <dbReference type="NCBI Taxonomy" id="8319"/>
    <lineage>
        <taxon>Eukaryota</taxon>
        <taxon>Metazoa</taxon>
        <taxon>Chordata</taxon>
        <taxon>Craniata</taxon>
        <taxon>Vertebrata</taxon>
        <taxon>Euteleostomi</taxon>
        <taxon>Amphibia</taxon>
        <taxon>Batrachia</taxon>
        <taxon>Caudata</taxon>
        <taxon>Salamandroidea</taxon>
        <taxon>Salamandridae</taxon>
        <taxon>Pleurodelinae</taxon>
        <taxon>Pleurodeles</taxon>
    </lineage>
</organism>
<accession>A0AAV7Q5M3</accession>
<dbReference type="Proteomes" id="UP001066276">
    <property type="component" value="Chromosome 6"/>
</dbReference>